<dbReference type="InterPro" id="IPR041380">
    <property type="entry name" value="Acetyltransf_17"/>
</dbReference>
<dbReference type="SUPFAM" id="SSF55729">
    <property type="entry name" value="Acyl-CoA N-acyltransferases (Nat)"/>
    <property type="match status" value="1"/>
</dbReference>
<evidence type="ECO:0000259" key="4">
    <source>
        <dbReference type="Pfam" id="PF13530"/>
    </source>
</evidence>
<dbReference type="InterPro" id="IPR036527">
    <property type="entry name" value="SCP2_sterol-bd_dom_sf"/>
</dbReference>
<dbReference type="HAMAP" id="MF_01812">
    <property type="entry name" value="Eis"/>
    <property type="match status" value="1"/>
</dbReference>
<dbReference type="InterPro" id="IPR022902">
    <property type="entry name" value="NAcTrfase_Eis"/>
</dbReference>
<evidence type="ECO:0000256" key="2">
    <source>
        <dbReference type="ARBA" id="ARBA00023315"/>
    </source>
</evidence>
<keyword evidence="2 3" id="KW-0012">Acyltransferase</keyword>
<feature type="binding site" evidence="3">
    <location>
        <begin position="90"/>
        <end position="92"/>
    </location>
    <ligand>
        <name>acetyl-CoA</name>
        <dbReference type="ChEBI" id="CHEBI:57288"/>
    </ligand>
</feature>
<name>A0A956NCI1_UNCEI</name>
<feature type="active site" description="Proton acceptor; via carboxylate" evidence="3">
    <location>
        <position position="415"/>
    </location>
</feature>
<reference evidence="6" key="1">
    <citation type="submission" date="2020-04" db="EMBL/GenBank/DDBJ databases">
        <authorList>
            <person name="Zhang T."/>
        </authorList>
    </citation>
    <scope>NUCLEOTIDE SEQUENCE</scope>
    <source>
        <strain evidence="6">HKST-UBA02</strain>
    </source>
</reference>
<dbReference type="Pfam" id="PF17668">
    <property type="entry name" value="Acetyltransf_17"/>
    <property type="match status" value="1"/>
</dbReference>
<dbReference type="SUPFAM" id="SSF55718">
    <property type="entry name" value="SCP-like"/>
    <property type="match status" value="1"/>
</dbReference>
<dbReference type="Proteomes" id="UP000739538">
    <property type="component" value="Unassembled WGS sequence"/>
</dbReference>
<dbReference type="Pfam" id="PF13527">
    <property type="entry name" value="Acetyltransf_9"/>
    <property type="match status" value="1"/>
</dbReference>
<dbReference type="PANTHER" id="PTHR37817:SF1">
    <property type="entry name" value="N-ACETYLTRANSFERASE EIS"/>
    <property type="match status" value="1"/>
</dbReference>
<dbReference type="InterPro" id="IPR051554">
    <property type="entry name" value="Acetyltransferase_Eis"/>
</dbReference>
<evidence type="ECO:0000256" key="1">
    <source>
        <dbReference type="ARBA" id="ARBA00022679"/>
    </source>
</evidence>
<comment type="similarity">
    <text evidence="3">Belongs to the acetyltransferase Eis family.</text>
</comment>
<proteinExistence type="inferred from homology"/>
<sequence>MNGMEVSMTTGITVSVCTSVEEVVEALSPISHYFGNQPTVENADRFVKVLPVDRMHLARDGERAVGGAGAFPFEMTTPGGMVPAAGVTVVGVLPTDRRRGILSQLMRAQLDDIHARKEPVAYLWASEETIYGRYGYGLASWALEAEIPKPGAFARPAESVSRLEMVSEEDALSLFPQVYDRVRPSHPGMFSRTEDWWRNRRLADPPERRGGGGVLNRVLLRIDGEPMGYATYRVHQNLDAGVTKGRVSVIEALGASPEATRDLWRFLLDIDWVARVKVGLLALDHPLLHLLARPRTANLKMIDALWVRLVDVEVALRARTYGAGGGATPVVFEVVDPFCPRNDGRYQVGPDGARRTDAAPDLRLDVSGLGAAYLGQTKFESLRSVRLVEELSEGAIRRADALFAADRAPWCPEIF</sequence>
<feature type="binding site" evidence="3">
    <location>
        <begin position="126"/>
        <end position="127"/>
    </location>
    <ligand>
        <name>acetyl-CoA</name>
        <dbReference type="ChEBI" id="CHEBI:57288"/>
    </ligand>
</feature>
<organism evidence="6 7">
    <name type="scientific">Eiseniibacteriota bacterium</name>
    <dbReference type="NCBI Taxonomy" id="2212470"/>
    <lineage>
        <taxon>Bacteria</taxon>
        <taxon>Candidatus Eiseniibacteriota</taxon>
    </lineage>
</organism>
<evidence type="ECO:0000313" key="7">
    <source>
        <dbReference type="Proteomes" id="UP000739538"/>
    </source>
</evidence>
<feature type="domain" description="Enhanced intracellular survival protein" evidence="4">
    <location>
        <begin position="312"/>
        <end position="412"/>
    </location>
</feature>
<feature type="active site" description="Proton donor" evidence="3">
    <location>
        <position position="131"/>
    </location>
</feature>
<dbReference type="Gene3D" id="3.40.630.30">
    <property type="match status" value="2"/>
</dbReference>
<dbReference type="AlphaFoldDB" id="A0A956NCI1"/>
<evidence type="ECO:0000256" key="3">
    <source>
        <dbReference type="HAMAP-Rule" id="MF_01812"/>
    </source>
</evidence>
<accession>A0A956NCI1</accession>
<keyword evidence="1 3" id="KW-0808">Transferase</keyword>
<dbReference type="EMBL" id="JAGQHS010000055">
    <property type="protein sequence ID" value="MCA9756491.1"/>
    <property type="molecule type" value="Genomic_DNA"/>
</dbReference>
<comment type="subunit">
    <text evidence="3">Homohexamer; trimer of dimers.</text>
</comment>
<dbReference type="GO" id="GO:0030649">
    <property type="term" value="P:aminoglycoside antibiotic catabolic process"/>
    <property type="evidence" value="ECO:0007669"/>
    <property type="project" value="TreeGrafter"/>
</dbReference>
<evidence type="ECO:0000259" key="5">
    <source>
        <dbReference type="Pfam" id="PF17668"/>
    </source>
</evidence>
<dbReference type="GO" id="GO:0034069">
    <property type="term" value="F:aminoglycoside N-acetyltransferase activity"/>
    <property type="evidence" value="ECO:0007669"/>
    <property type="project" value="TreeGrafter"/>
</dbReference>
<dbReference type="PANTHER" id="PTHR37817">
    <property type="entry name" value="N-ACETYLTRANSFERASE EIS"/>
    <property type="match status" value="1"/>
</dbReference>
<gene>
    <name evidence="6" type="ORF">KDA27_11870</name>
</gene>
<feature type="binding site" evidence="3">
    <location>
        <begin position="98"/>
        <end position="103"/>
    </location>
    <ligand>
        <name>acetyl-CoA</name>
        <dbReference type="ChEBI" id="CHEBI:57288"/>
    </ligand>
</feature>
<dbReference type="NCBIfam" id="NF002367">
    <property type="entry name" value="PRK01346.1-4"/>
    <property type="match status" value="1"/>
</dbReference>
<comment type="caution">
    <text evidence="6">The sequence shown here is derived from an EMBL/GenBank/DDBJ whole genome shotgun (WGS) entry which is preliminary data.</text>
</comment>
<protein>
    <submittedName>
        <fullName evidence="6">GNAT family N-acetyltransferase</fullName>
    </submittedName>
</protein>
<dbReference type="Gene3D" id="3.30.1050.10">
    <property type="entry name" value="SCP2 sterol-binding domain"/>
    <property type="match status" value="1"/>
</dbReference>
<reference evidence="6" key="2">
    <citation type="journal article" date="2021" name="Microbiome">
        <title>Successional dynamics and alternative stable states in a saline activated sludge microbial community over 9 years.</title>
        <authorList>
            <person name="Wang Y."/>
            <person name="Ye J."/>
            <person name="Ju F."/>
            <person name="Liu L."/>
            <person name="Boyd J.A."/>
            <person name="Deng Y."/>
            <person name="Parks D.H."/>
            <person name="Jiang X."/>
            <person name="Yin X."/>
            <person name="Woodcroft B.J."/>
            <person name="Tyson G.W."/>
            <person name="Hugenholtz P."/>
            <person name="Polz M.F."/>
            <person name="Zhang T."/>
        </authorList>
    </citation>
    <scope>NUCLEOTIDE SEQUENCE</scope>
    <source>
        <strain evidence="6">HKST-UBA02</strain>
    </source>
</reference>
<dbReference type="InterPro" id="IPR025559">
    <property type="entry name" value="Eis_dom"/>
</dbReference>
<dbReference type="InterPro" id="IPR016181">
    <property type="entry name" value="Acyl_CoA_acyltransferase"/>
</dbReference>
<dbReference type="CDD" id="cd04301">
    <property type="entry name" value="NAT_SF"/>
    <property type="match status" value="1"/>
</dbReference>
<dbReference type="Pfam" id="PF13530">
    <property type="entry name" value="SCP2_2"/>
    <property type="match status" value="1"/>
</dbReference>
<feature type="domain" description="Eis-like acetyltransferase" evidence="5">
    <location>
        <begin position="188"/>
        <end position="308"/>
    </location>
</feature>
<evidence type="ECO:0000313" key="6">
    <source>
        <dbReference type="EMBL" id="MCA9756491.1"/>
    </source>
</evidence>